<feature type="compositionally biased region" description="Pro residues" evidence="1">
    <location>
        <begin position="27"/>
        <end position="37"/>
    </location>
</feature>
<feature type="region of interest" description="Disordered" evidence="1">
    <location>
        <begin position="295"/>
        <end position="335"/>
    </location>
</feature>
<feature type="region of interest" description="Disordered" evidence="1">
    <location>
        <begin position="1"/>
        <end position="107"/>
    </location>
</feature>
<comment type="caution">
    <text evidence="2">The sequence shown here is derived from an EMBL/GenBank/DDBJ whole genome shotgun (WGS) entry which is preliminary data.</text>
</comment>
<proteinExistence type="predicted"/>
<protein>
    <submittedName>
        <fullName evidence="2">Uncharacterized protein</fullName>
    </submittedName>
</protein>
<organism evidence="2 3">
    <name type="scientific">Mucor saturninus</name>
    <dbReference type="NCBI Taxonomy" id="64648"/>
    <lineage>
        <taxon>Eukaryota</taxon>
        <taxon>Fungi</taxon>
        <taxon>Fungi incertae sedis</taxon>
        <taxon>Mucoromycota</taxon>
        <taxon>Mucoromycotina</taxon>
        <taxon>Mucoromycetes</taxon>
        <taxon>Mucorales</taxon>
        <taxon>Mucorineae</taxon>
        <taxon>Mucoraceae</taxon>
        <taxon>Mucor</taxon>
    </lineage>
</organism>
<evidence type="ECO:0000313" key="2">
    <source>
        <dbReference type="EMBL" id="KAG2192011.1"/>
    </source>
</evidence>
<feature type="compositionally biased region" description="Low complexity" evidence="1">
    <location>
        <begin position="65"/>
        <end position="92"/>
    </location>
</feature>
<keyword evidence="3" id="KW-1185">Reference proteome</keyword>
<feature type="region of interest" description="Disordered" evidence="1">
    <location>
        <begin position="185"/>
        <end position="219"/>
    </location>
</feature>
<dbReference type="Proteomes" id="UP000603453">
    <property type="component" value="Unassembled WGS sequence"/>
</dbReference>
<sequence length="335" mass="35733">MPFHNFVNGYNPTTPDVRGRPTVNVPAPAPAPSPEPSVSPSAVRSGSTNEPSVKTTSSPATGSIPATGSMPSASAPSSTGSSEPSSSAPSAEHNPVDEPSPQFNTNLNWDSASTHVLMELFPDYIVKIGVTRSPQAKTRRNAANATGSAPLPHWEFHDLMEQATSRMSTMDPPVSYSLHSRETVDSRGNFSAGGRGCAGVDDGNDDDQEEGRRPTQRPRYVNAATWFMAAHLEALEDQNREERARDRDITSDILRETIVLRCQNSAWQRDASLAINRMVDLFASSLFRSALSSASAHSPTPAALPTSAISPMSSPSPPLSPNNSPPFTDPSVNDN</sequence>
<feature type="compositionally biased region" description="Polar residues" evidence="1">
    <location>
        <begin position="44"/>
        <end position="61"/>
    </location>
</feature>
<evidence type="ECO:0000256" key="1">
    <source>
        <dbReference type="SAM" id="MobiDB-lite"/>
    </source>
</evidence>
<dbReference type="EMBL" id="JAEPRD010000327">
    <property type="protein sequence ID" value="KAG2192011.1"/>
    <property type="molecule type" value="Genomic_DNA"/>
</dbReference>
<name>A0A8H7QGI8_9FUNG</name>
<feature type="compositionally biased region" description="Pro residues" evidence="1">
    <location>
        <begin position="314"/>
        <end position="328"/>
    </location>
</feature>
<evidence type="ECO:0000313" key="3">
    <source>
        <dbReference type="Proteomes" id="UP000603453"/>
    </source>
</evidence>
<feature type="compositionally biased region" description="Low complexity" evidence="1">
    <location>
        <begin position="295"/>
        <end position="313"/>
    </location>
</feature>
<gene>
    <name evidence="2" type="ORF">INT47_011528</name>
</gene>
<reference evidence="2" key="1">
    <citation type="submission" date="2020-12" db="EMBL/GenBank/DDBJ databases">
        <title>Metabolic potential, ecology and presence of endohyphal bacteria is reflected in genomic diversity of Mucoromycotina.</title>
        <authorList>
            <person name="Muszewska A."/>
            <person name="Okrasinska A."/>
            <person name="Steczkiewicz K."/>
            <person name="Drgas O."/>
            <person name="Orlowska M."/>
            <person name="Perlinska-Lenart U."/>
            <person name="Aleksandrzak-Piekarczyk T."/>
            <person name="Szatraj K."/>
            <person name="Zielenkiewicz U."/>
            <person name="Pilsyk S."/>
            <person name="Malc E."/>
            <person name="Mieczkowski P."/>
            <person name="Kruszewska J.S."/>
            <person name="Biernat P."/>
            <person name="Pawlowska J."/>
        </authorList>
    </citation>
    <scope>NUCLEOTIDE SEQUENCE</scope>
    <source>
        <strain evidence="2">WA0000017839</strain>
    </source>
</reference>
<dbReference type="AlphaFoldDB" id="A0A8H7QGI8"/>
<accession>A0A8H7QGI8</accession>